<sequence length="123" mass="13728">MVVDDDENWIFVSKILLKKAGIGKEIITAKNGLEAITKLKDLVAAEDKKLPDIIFLDIRMPVMDGFEFLEETTKTEALNLSQTKVYICSSSLSPGDQERAALYPVAGFLTKPLTKEVLQEILR</sequence>
<evidence type="ECO:0000313" key="3">
    <source>
        <dbReference type="EMBL" id="ALJ01118.1"/>
    </source>
</evidence>
<accession>A0A0P0D1Y9</accession>
<protein>
    <recommendedName>
        <fullName evidence="2">Response regulatory domain-containing protein</fullName>
    </recommendedName>
</protein>
<dbReference type="KEGG" id="rti:DC20_01510"/>
<dbReference type="PATRIC" id="fig|512763.3.peg.343"/>
<dbReference type="AlphaFoldDB" id="A0A0P0D1Y9"/>
<dbReference type="STRING" id="512763.DC20_01510"/>
<dbReference type="CDD" id="cd17546">
    <property type="entry name" value="REC_hyHK_CKI1_RcsC-like"/>
    <property type="match status" value="1"/>
</dbReference>
<dbReference type="PROSITE" id="PS50110">
    <property type="entry name" value="RESPONSE_REGULATORY"/>
    <property type="match status" value="1"/>
</dbReference>
<name>A0A0P0D1Y9_9BACT</name>
<feature type="domain" description="Response regulatory" evidence="2">
    <location>
        <begin position="1"/>
        <end position="123"/>
    </location>
</feature>
<dbReference type="GO" id="GO:0000160">
    <property type="term" value="P:phosphorelay signal transduction system"/>
    <property type="evidence" value="ECO:0007669"/>
    <property type="project" value="InterPro"/>
</dbReference>
<dbReference type="InterPro" id="IPR011006">
    <property type="entry name" value="CheY-like_superfamily"/>
</dbReference>
<dbReference type="InterPro" id="IPR052893">
    <property type="entry name" value="TCS_response_regulator"/>
</dbReference>
<dbReference type="SMART" id="SM00448">
    <property type="entry name" value="REC"/>
    <property type="match status" value="1"/>
</dbReference>
<dbReference type="PANTHER" id="PTHR44520">
    <property type="entry name" value="RESPONSE REGULATOR RCP1-RELATED"/>
    <property type="match status" value="1"/>
</dbReference>
<dbReference type="SUPFAM" id="SSF52172">
    <property type="entry name" value="CheY-like"/>
    <property type="match status" value="1"/>
</dbReference>
<dbReference type="OrthoDB" id="1524091at2"/>
<feature type="modified residue" description="4-aspartylphosphate" evidence="1">
    <location>
        <position position="57"/>
    </location>
</feature>
<reference evidence="3 4" key="1">
    <citation type="submission" date="2015-08" db="EMBL/GenBank/DDBJ databases">
        <title>Complete genome sequence of Rufibacter tibetensis strain 1351t, a radiation-resistant bacterium from tibet plateau.</title>
        <authorList>
            <person name="Dai J."/>
        </authorList>
    </citation>
    <scope>NUCLEOTIDE SEQUENCE [LARGE SCALE GENOMIC DNA]</scope>
    <source>
        <strain evidence="3 4">1351</strain>
    </source>
</reference>
<evidence type="ECO:0000259" key="2">
    <source>
        <dbReference type="PROSITE" id="PS50110"/>
    </source>
</evidence>
<keyword evidence="4" id="KW-1185">Reference proteome</keyword>
<dbReference type="Proteomes" id="UP000061382">
    <property type="component" value="Chromosome"/>
</dbReference>
<proteinExistence type="predicted"/>
<keyword evidence="1" id="KW-0597">Phosphoprotein</keyword>
<organism evidence="3 4">
    <name type="scientific">Rufibacter tibetensis</name>
    <dbReference type="NCBI Taxonomy" id="512763"/>
    <lineage>
        <taxon>Bacteria</taxon>
        <taxon>Pseudomonadati</taxon>
        <taxon>Bacteroidota</taxon>
        <taxon>Cytophagia</taxon>
        <taxon>Cytophagales</taxon>
        <taxon>Hymenobacteraceae</taxon>
        <taxon>Rufibacter</taxon>
    </lineage>
</organism>
<dbReference type="Gene3D" id="3.40.50.2300">
    <property type="match status" value="1"/>
</dbReference>
<dbReference type="PANTHER" id="PTHR44520:SF2">
    <property type="entry name" value="RESPONSE REGULATOR RCP1"/>
    <property type="match status" value="1"/>
</dbReference>
<dbReference type="InterPro" id="IPR001789">
    <property type="entry name" value="Sig_transdc_resp-reg_receiver"/>
</dbReference>
<evidence type="ECO:0000256" key="1">
    <source>
        <dbReference type="PROSITE-ProRule" id="PRU00169"/>
    </source>
</evidence>
<evidence type="ECO:0000313" key="4">
    <source>
        <dbReference type="Proteomes" id="UP000061382"/>
    </source>
</evidence>
<dbReference type="EMBL" id="CP012643">
    <property type="protein sequence ID" value="ALJ01118.1"/>
    <property type="molecule type" value="Genomic_DNA"/>
</dbReference>
<gene>
    <name evidence="3" type="ORF">DC20_01510</name>
</gene>
<dbReference type="Pfam" id="PF00072">
    <property type="entry name" value="Response_reg"/>
    <property type="match status" value="1"/>
</dbReference>